<dbReference type="AlphaFoldDB" id="A0A6J3Q8P0"/>
<evidence type="ECO:0000256" key="1">
    <source>
        <dbReference type="SAM" id="MobiDB-lite"/>
    </source>
</evidence>
<feature type="region of interest" description="Disordered" evidence="1">
    <location>
        <begin position="1"/>
        <end position="298"/>
    </location>
</feature>
<proteinExistence type="predicted"/>
<reference evidence="3" key="1">
    <citation type="submission" date="2025-08" db="UniProtKB">
        <authorList>
            <consortium name="RefSeq"/>
        </authorList>
    </citation>
    <scope>IDENTIFICATION</scope>
    <source>
        <tissue evidence="3">Spleen</tissue>
    </source>
</reference>
<evidence type="ECO:0000313" key="3">
    <source>
        <dbReference type="RefSeq" id="XP_033698761.1"/>
    </source>
</evidence>
<feature type="compositionally biased region" description="Basic residues" evidence="1">
    <location>
        <begin position="106"/>
        <end position="116"/>
    </location>
</feature>
<feature type="compositionally biased region" description="Pro residues" evidence="1">
    <location>
        <begin position="239"/>
        <end position="248"/>
    </location>
</feature>
<protein>
    <submittedName>
        <fullName evidence="3">Translation initiation factor IF-2-like</fullName>
    </submittedName>
</protein>
<dbReference type="Proteomes" id="UP000245320">
    <property type="component" value="Chromosome 17"/>
</dbReference>
<feature type="compositionally biased region" description="Basic residues" evidence="1">
    <location>
        <begin position="66"/>
        <end position="82"/>
    </location>
</feature>
<feature type="compositionally biased region" description="Pro residues" evidence="1">
    <location>
        <begin position="200"/>
        <end position="217"/>
    </location>
</feature>
<feature type="compositionally biased region" description="Basic and acidic residues" evidence="1">
    <location>
        <begin position="128"/>
        <end position="139"/>
    </location>
</feature>
<accession>A0A6J3Q8P0</accession>
<keyword evidence="2" id="KW-1185">Reference proteome</keyword>
<dbReference type="RefSeq" id="XP_033698761.1">
    <property type="nucleotide sequence ID" value="XM_033842870.1"/>
</dbReference>
<dbReference type="InParanoid" id="A0A6J3Q8P0"/>
<name>A0A6J3Q8P0_TURTR</name>
<gene>
    <name evidence="3" type="primary">LOC117308648</name>
</gene>
<dbReference type="OrthoDB" id="9688639at2759"/>
<feature type="compositionally biased region" description="Low complexity" evidence="1">
    <location>
        <begin position="83"/>
        <end position="92"/>
    </location>
</feature>
<evidence type="ECO:0000313" key="2">
    <source>
        <dbReference type="Proteomes" id="UP000245320"/>
    </source>
</evidence>
<organism evidence="2 3">
    <name type="scientific">Tursiops truncatus</name>
    <name type="common">Atlantic bottle-nosed dolphin</name>
    <name type="synonym">Delphinus truncatus</name>
    <dbReference type="NCBI Taxonomy" id="9739"/>
    <lineage>
        <taxon>Eukaryota</taxon>
        <taxon>Metazoa</taxon>
        <taxon>Chordata</taxon>
        <taxon>Craniata</taxon>
        <taxon>Vertebrata</taxon>
        <taxon>Euteleostomi</taxon>
        <taxon>Mammalia</taxon>
        <taxon>Eutheria</taxon>
        <taxon>Laurasiatheria</taxon>
        <taxon>Artiodactyla</taxon>
        <taxon>Whippomorpha</taxon>
        <taxon>Cetacea</taxon>
        <taxon>Odontoceti</taxon>
        <taxon>Delphinidae</taxon>
        <taxon>Tursiops</taxon>
    </lineage>
</organism>
<sequence length="298" mass="32136">MTPSSGNRTPVMPFSLQEMLSSAPHPTPLRQEPKAPCFSEPACGSRPPGSDPRLGLGTDRAERVHPSSRRPSPHPPRRRLPRRLPALAQSRPGSQRASGALWDGTRRKRRKRRQRQHLGLLPWLPRAIPEESRGSRSGEEASDEDPGVCAPVSLPRRRRWLQVSGARSPRGPAWPRSPEAQTDRRTDRAWAPTHAGAPKGPRPGPCGPSRRTPPPALGPWLPTPRGRGREGGRRCGTPRPGPVGPPWPGELRELPEPGAARGSHPAAPRGGAVPRRGAAQTWPPPTPGKGDLLSGDAA</sequence>